<name>K9P4M6_CYAGP</name>
<feature type="region of interest" description="Disordered" evidence="1">
    <location>
        <begin position="125"/>
        <end position="154"/>
    </location>
</feature>
<reference evidence="3" key="1">
    <citation type="journal article" date="2013" name="Proc. Natl. Acad. Sci. U.S.A.">
        <title>Improving the coverage of the cyanobacterial phylum using diversity-driven genome sequencing.</title>
        <authorList>
            <person name="Shih P.M."/>
            <person name="Wu D."/>
            <person name="Latifi A."/>
            <person name="Axen S.D."/>
            <person name="Fewer D.P."/>
            <person name="Talla E."/>
            <person name="Calteau A."/>
            <person name="Cai F."/>
            <person name="Tandeau de Marsac N."/>
            <person name="Rippka R."/>
            <person name="Herdman M."/>
            <person name="Sivonen K."/>
            <person name="Coursin T."/>
            <person name="Laurent T."/>
            <person name="Goodwin L."/>
            <person name="Nolan M."/>
            <person name="Davenport K.W."/>
            <person name="Han C.S."/>
            <person name="Rubin E.M."/>
            <person name="Eisen J.A."/>
            <person name="Woyke T."/>
            <person name="Gugger M."/>
            <person name="Kerfeld C.A."/>
        </authorList>
    </citation>
    <scope>NUCLEOTIDE SEQUENCE [LARGE SCALE GENOMIC DNA]</scope>
    <source>
        <strain evidence="3">ATCC 27147 / PCC 6307</strain>
    </source>
</reference>
<proteinExistence type="predicted"/>
<dbReference type="SUPFAM" id="SSF54909">
    <property type="entry name" value="Dimeric alpha+beta barrel"/>
    <property type="match status" value="1"/>
</dbReference>
<evidence type="ECO:0000313" key="3">
    <source>
        <dbReference type="Proteomes" id="UP000010388"/>
    </source>
</evidence>
<organism evidence="2 3">
    <name type="scientific">Cyanobium gracile (strain ATCC 27147 / PCC 6307)</name>
    <dbReference type="NCBI Taxonomy" id="292564"/>
    <lineage>
        <taxon>Bacteria</taxon>
        <taxon>Bacillati</taxon>
        <taxon>Cyanobacteriota</taxon>
        <taxon>Cyanophyceae</taxon>
        <taxon>Synechococcales</taxon>
        <taxon>Prochlorococcaceae</taxon>
        <taxon>Cyanobium</taxon>
    </lineage>
</organism>
<dbReference type="Gene3D" id="3.30.70.100">
    <property type="match status" value="1"/>
</dbReference>
<gene>
    <name evidence="2" type="ordered locus">Cyagr_0881</name>
</gene>
<dbReference type="HOGENOM" id="CLU_1774300_0_0_3"/>
<dbReference type="EMBL" id="CP003495">
    <property type="protein sequence ID" value="AFY28065.1"/>
    <property type="molecule type" value="Genomic_DNA"/>
</dbReference>
<protein>
    <submittedName>
        <fullName evidence="2">Uncharacterized protein</fullName>
    </submittedName>
</protein>
<dbReference type="OrthoDB" id="1494517at2"/>
<dbReference type="KEGG" id="cgc:Cyagr_0881"/>
<dbReference type="AlphaFoldDB" id="K9P4M6"/>
<dbReference type="Proteomes" id="UP000010388">
    <property type="component" value="Chromosome"/>
</dbReference>
<sequence>MSESPASFSNGFPVNTIRVGDGVVLINVCPLDPDRDEAFVATQVGEYKRLQGVFPGSLSANLHLSLDRTRALNEAHFSPLETDLAMRDSPAFAEHLEQLKGWVLKAEPQLYTVAYTQNAPQPFSEAPLAPLGDPAQAPRLGPVPLTWPRCRRNP</sequence>
<evidence type="ECO:0000313" key="2">
    <source>
        <dbReference type="EMBL" id="AFY28065.1"/>
    </source>
</evidence>
<accession>K9P4M6</accession>
<evidence type="ECO:0000256" key="1">
    <source>
        <dbReference type="SAM" id="MobiDB-lite"/>
    </source>
</evidence>
<dbReference type="InterPro" id="IPR011008">
    <property type="entry name" value="Dimeric_a/b-barrel"/>
</dbReference>
<dbReference type="RefSeq" id="WP_015108519.1">
    <property type="nucleotide sequence ID" value="NC_019675.1"/>
</dbReference>
<dbReference type="eggNOG" id="COG2329">
    <property type="taxonomic scope" value="Bacteria"/>
</dbReference>